<evidence type="ECO:0000256" key="5">
    <source>
        <dbReference type="ARBA" id="ARBA00023136"/>
    </source>
</evidence>
<protein>
    <recommendedName>
        <fullName evidence="6">Complex I assembly factor TIMMDC1, mitochondrial</fullName>
    </recommendedName>
    <alternativeName>
        <fullName evidence="7">Translocase of inner mitochondrial membrane domain-containing protein 1</fullName>
    </alternativeName>
</protein>
<feature type="compositionally biased region" description="Polar residues" evidence="9">
    <location>
        <begin position="274"/>
        <end position="297"/>
    </location>
</feature>
<feature type="region of interest" description="Disordered" evidence="9">
    <location>
        <begin position="249"/>
        <end position="303"/>
    </location>
</feature>
<keyword evidence="11" id="KW-1185">Reference proteome</keyword>
<dbReference type="AlphaFoldDB" id="A0A226DZC8"/>
<dbReference type="STRING" id="158441.A0A226DZC8"/>
<evidence type="ECO:0000256" key="9">
    <source>
        <dbReference type="SAM" id="MobiDB-lite"/>
    </source>
</evidence>
<dbReference type="OMA" id="SYMNFME"/>
<evidence type="ECO:0000256" key="3">
    <source>
        <dbReference type="ARBA" id="ARBA00022692"/>
    </source>
</evidence>
<organism evidence="10 11">
    <name type="scientific">Folsomia candida</name>
    <name type="common">Springtail</name>
    <dbReference type="NCBI Taxonomy" id="158441"/>
    <lineage>
        <taxon>Eukaryota</taxon>
        <taxon>Metazoa</taxon>
        <taxon>Ecdysozoa</taxon>
        <taxon>Arthropoda</taxon>
        <taxon>Hexapoda</taxon>
        <taxon>Collembola</taxon>
        <taxon>Entomobryomorpha</taxon>
        <taxon>Isotomoidea</taxon>
        <taxon>Isotomidae</taxon>
        <taxon>Proisotominae</taxon>
        <taxon>Folsomia</taxon>
    </lineage>
</organism>
<keyword evidence="4" id="KW-1133">Transmembrane helix</keyword>
<dbReference type="PANTHER" id="PTHR13002:SF1">
    <property type="entry name" value="COMPLEX I ASSEMBLY FACTOR TIMMDC1, MITOCHONDRIAL"/>
    <property type="match status" value="1"/>
</dbReference>
<dbReference type="InterPro" id="IPR055299">
    <property type="entry name" value="TIMMDC1"/>
</dbReference>
<evidence type="ECO:0000313" key="10">
    <source>
        <dbReference type="EMBL" id="OXA50643.1"/>
    </source>
</evidence>
<evidence type="ECO:0000256" key="2">
    <source>
        <dbReference type="ARBA" id="ARBA00008444"/>
    </source>
</evidence>
<keyword evidence="5" id="KW-0472">Membrane</keyword>
<evidence type="ECO:0000256" key="1">
    <source>
        <dbReference type="ARBA" id="ARBA00004141"/>
    </source>
</evidence>
<sequence length="303" mass="34295">MGNNMFKTVFDPVKDPDIILVDKDNLLFLRAKKHRDEMTGWERVRLIFTRDECGNITPEIHRIKDATLIALFVGGIMGGIGRSRIAYMDFFRRNTVTQFETPLQAKKALQDQVTIGMGAGAWRIGWRMSAFTFVYMTGSTLISSYRGKHGIMDQVVGAGMAGFLYKFRDGPKATLAGTLFGSLLGLTAGTFTLASIKLLGMDMESANMEYYLRLNKKLENEKERIRQMREASDDVPSIEKMHELFVASMNAKKEVEDDEEDDDDKEKDDKSLEKSPNNVQQSTTSEKVESRMQSMQESHVKVT</sequence>
<proteinExistence type="inferred from homology"/>
<feature type="coiled-coil region" evidence="8">
    <location>
        <begin position="208"/>
        <end position="235"/>
    </location>
</feature>
<evidence type="ECO:0000256" key="6">
    <source>
        <dbReference type="ARBA" id="ARBA00040778"/>
    </source>
</evidence>
<dbReference type="GO" id="GO:0016020">
    <property type="term" value="C:membrane"/>
    <property type="evidence" value="ECO:0007669"/>
    <property type="project" value="UniProtKB-SubCell"/>
</dbReference>
<dbReference type="EMBL" id="LNIX01000008">
    <property type="protein sequence ID" value="OXA50643.1"/>
    <property type="molecule type" value="Genomic_DNA"/>
</dbReference>
<comment type="similarity">
    <text evidence="2">Belongs to the Tim17/Tim22/Tim23 family.</text>
</comment>
<dbReference type="GO" id="GO:0005739">
    <property type="term" value="C:mitochondrion"/>
    <property type="evidence" value="ECO:0007669"/>
    <property type="project" value="TreeGrafter"/>
</dbReference>
<keyword evidence="3" id="KW-0812">Transmembrane</keyword>
<keyword evidence="8" id="KW-0175">Coiled coil</keyword>
<dbReference type="PANTHER" id="PTHR13002">
    <property type="entry name" value="C3ORF1 PROTEIN-RELATED"/>
    <property type="match status" value="1"/>
</dbReference>
<dbReference type="Pfam" id="PF02466">
    <property type="entry name" value="Tim17"/>
    <property type="match status" value="1"/>
</dbReference>
<accession>A0A226DZC8</accession>
<evidence type="ECO:0000256" key="4">
    <source>
        <dbReference type="ARBA" id="ARBA00022989"/>
    </source>
</evidence>
<dbReference type="Proteomes" id="UP000198287">
    <property type="component" value="Unassembled WGS sequence"/>
</dbReference>
<feature type="compositionally biased region" description="Acidic residues" evidence="9">
    <location>
        <begin position="256"/>
        <end position="266"/>
    </location>
</feature>
<comment type="subcellular location">
    <subcellularLocation>
        <location evidence="1">Membrane</location>
        <topology evidence="1">Multi-pass membrane protein</topology>
    </subcellularLocation>
</comment>
<dbReference type="GO" id="GO:0032981">
    <property type="term" value="P:mitochondrial respiratory chain complex I assembly"/>
    <property type="evidence" value="ECO:0007669"/>
    <property type="project" value="InterPro"/>
</dbReference>
<name>A0A226DZC8_FOLCA</name>
<gene>
    <name evidence="10" type="ORF">Fcan01_13941</name>
</gene>
<evidence type="ECO:0000313" key="11">
    <source>
        <dbReference type="Proteomes" id="UP000198287"/>
    </source>
</evidence>
<reference evidence="10 11" key="1">
    <citation type="submission" date="2015-12" db="EMBL/GenBank/DDBJ databases">
        <title>The genome of Folsomia candida.</title>
        <authorList>
            <person name="Faddeeva A."/>
            <person name="Derks M.F."/>
            <person name="Anvar Y."/>
            <person name="Smit S."/>
            <person name="Van Straalen N."/>
            <person name="Roelofs D."/>
        </authorList>
    </citation>
    <scope>NUCLEOTIDE SEQUENCE [LARGE SCALE GENOMIC DNA]</scope>
    <source>
        <strain evidence="10 11">VU population</strain>
        <tissue evidence="10">Whole body</tissue>
    </source>
</reference>
<dbReference type="OrthoDB" id="5826189at2759"/>
<evidence type="ECO:0000256" key="8">
    <source>
        <dbReference type="SAM" id="Coils"/>
    </source>
</evidence>
<evidence type="ECO:0000256" key="7">
    <source>
        <dbReference type="ARBA" id="ARBA00041344"/>
    </source>
</evidence>
<comment type="caution">
    <text evidence="10">The sequence shown here is derived from an EMBL/GenBank/DDBJ whole genome shotgun (WGS) entry which is preliminary data.</text>
</comment>